<organism evidence="10 11">
    <name type="scientific">Haemaphysalis longicornis</name>
    <name type="common">Bush tick</name>
    <dbReference type="NCBI Taxonomy" id="44386"/>
    <lineage>
        <taxon>Eukaryota</taxon>
        <taxon>Metazoa</taxon>
        <taxon>Ecdysozoa</taxon>
        <taxon>Arthropoda</taxon>
        <taxon>Chelicerata</taxon>
        <taxon>Arachnida</taxon>
        <taxon>Acari</taxon>
        <taxon>Parasitiformes</taxon>
        <taxon>Ixodida</taxon>
        <taxon>Ixodoidea</taxon>
        <taxon>Ixodidae</taxon>
        <taxon>Haemaphysalinae</taxon>
        <taxon>Haemaphysalis</taxon>
    </lineage>
</organism>
<comment type="caution">
    <text evidence="10">The sequence shown here is derived from an EMBL/GenBank/DDBJ whole genome shotgun (WGS) entry which is preliminary data.</text>
</comment>
<dbReference type="Proteomes" id="UP000821853">
    <property type="component" value="Unassembled WGS sequence"/>
</dbReference>
<sequence>MAVPFVVALIEWELDERVYRLHRDAFLLSEDAFRRQYRLTKELVRWLCERLQGELTRVRRNTATSLTVELQVLCALRFFATGSFQGMVATDEHLATSQSSVSRCIRAVAQAIVDCLGEEWIAFPSTRAAVAATKAAFARLDDRFDGCVGCVDGTLIAIQAPSSNDPDINKAAYFCRKGFYALNVMVVCDAEKRITALDPTFPGSVHDSFVWKASSLHEEFVGGRLVRPGEYLLGDSGYPLQPWLVTPVPGDHAARTPAARFNTAHASVRSVVERCIGLLKARFRCLQRYRTLHYAPTTASTIVAACAVLHNLCLHYDCPEPDTTGDDEEGTNDEGSTDDEESNDDEERGGPEGMARRGREQREQLLCRFCCSRNSS</sequence>
<dbReference type="OrthoDB" id="2415966at2759"/>
<protein>
    <recommendedName>
        <fullName evidence="9">DDE Tnp4 domain-containing protein</fullName>
    </recommendedName>
</protein>
<keyword evidence="6" id="KW-0378">Hydrolase</keyword>
<comment type="subcellular location">
    <subcellularLocation>
        <location evidence="2">Nucleus</location>
    </subcellularLocation>
</comment>
<feature type="compositionally biased region" description="Acidic residues" evidence="8">
    <location>
        <begin position="323"/>
        <end position="347"/>
    </location>
</feature>
<feature type="region of interest" description="Disordered" evidence="8">
    <location>
        <begin position="323"/>
        <end position="361"/>
    </location>
</feature>
<evidence type="ECO:0000256" key="7">
    <source>
        <dbReference type="ARBA" id="ARBA00023242"/>
    </source>
</evidence>
<comment type="similarity">
    <text evidence="3">Belongs to the HARBI1 family.</text>
</comment>
<evidence type="ECO:0000313" key="10">
    <source>
        <dbReference type="EMBL" id="KAH9385065.1"/>
    </source>
</evidence>
<gene>
    <name evidence="10" type="ORF">HPB48_027104</name>
</gene>
<dbReference type="PANTHER" id="PTHR22930:SF289">
    <property type="entry name" value="DDE TNP4 DOMAIN-CONTAINING PROTEIN-RELATED"/>
    <property type="match status" value="1"/>
</dbReference>
<dbReference type="Pfam" id="PF13359">
    <property type="entry name" value="DDE_Tnp_4"/>
    <property type="match status" value="1"/>
</dbReference>
<dbReference type="VEuPathDB" id="VectorBase:HLOH_046935"/>
<comment type="cofactor">
    <cofactor evidence="1">
        <name>a divalent metal cation</name>
        <dbReference type="ChEBI" id="CHEBI:60240"/>
    </cofactor>
</comment>
<dbReference type="EMBL" id="JABSTR010003809">
    <property type="protein sequence ID" value="KAH9385065.1"/>
    <property type="molecule type" value="Genomic_DNA"/>
</dbReference>
<keyword evidence="11" id="KW-1185">Reference proteome</keyword>
<reference evidence="10 11" key="1">
    <citation type="journal article" date="2020" name="Cell">
        <title>Large-Scale Comparative Analyses of Tick Genomes Elucidate Their Genetic Diversity and Vector Capacities.</title>
        <authorList>
            <consortium name="Tick Genome and Microbiome Consortium (TIGMIC)"/>
            <person name="Jia N."/>
            <person name="Wang J."/>
            <person name="Shi W."/>
            <person name="Du L."/>
            <person name="Sun Y."/>
            <person name="Zhan W."/>
            <person name="Jiang J.F."/>
            <person name="Wang Q."/>
            <person name="Zhang B."/>
            <person name="Ji P."/>
            <person name="Bell-Sakyi L."/>
            <person name="Cui X.M."/>
            <person name="Yuan T.T."/>
            <person name="Jiang B.G."/>
            <person name="Yang W.F."/>
            <person name="Lam T.T."/>
            <person name="Chang Q.C."/>
            <person name="Ding S.J."/>
            <person name="Wang X.J."/>
            <person name="Zhu J.G."/>
            <person name="Ruan X.D."/>
            <person name="Zhao L."/>
            <person name="Wei J.T."/>
            <person name="Ye R.Z."/>
            <person name="Que T.C."/>
            <person name="Du C.H."/>
            <person name="Zhou Y.H."/>
            <person name="Cheng J.X."/>
            <person name="Dai P.F."/>
            <person name="Guo W.B."/>
            <person name="Han X.H."/>
            <person name="Huang E.J."/>
            <person name="Li L.F."/>
            <person name="Wei W."/>
            <person name="Gao Y.C."/>
            <person name="Liu J.Z."/>
            <person name="Shao H.Z."/>
            <person name="Wang X."/>
            <person name="Wang C.C."/>
            <person name="Yang T.C."/>
            <person name="Huo Q.B."/>
            <person name="Li W."/>
            <person name="Chen H.Y."/>
            <person name="Chen S.E."/>
            <person name="Zhou L.G."/>
            <person name="Ni X.B."/>
            <person name="Tian J.H."/>
            <person name="Sheng Y."/>
            <person name="Liu T."/>
            <person name="Pan Y.S."/>
            <person name="Xia L.Y."/>
            <person name="Li J."/>
            <person name="Zhao F."/>
            <person name="Cao W.C."/>
        </authorList>
    </citation>
    <scope>NUCLEOTIDE SEQUENCE [LARGE SCALE GENOMIC DNA]</scope>
    <source>
        <strain evidence="10">HaeL-2018</strain>
    </source>
</reference>
<evidence type="ECO:0000256" key="2">
    <source>
        <dbReference type="ARBA" id="ARBA00004123"/>
    </source>
</evidence>
<dbReference type="InterPro" id="IPR027806">
    <property type="entry name" value="HARBI1_dom"/>
</dbReference>
<keyword evidence="7" id="KW-0539">Nucleus</keyword>
<accession>A0A9J6HDI8</accession>
<dbReference type="OMA" id="WELDERV"/>
<dbReference type="GO" id="GO:0004518">
    <property type="term" value="F:nuclease activity"/>
    <property type="evidence" value="ECO:0007669"/>
    <property type="project" value="UniProtKB-KW"/>
</dbReference>
<evidence type="ECO:0000313" key="11">
    <source>
        <dbReference type="Proteomes" id="UP000821853"/>
    </source>
</evidence>
<evidence type="ECO:0000256" key="6">
    <source>
        <dbReference type="ARBA" id="ARBA00022801"/>
    </source>
</evidence>
<dbReference type="GO" id="GO:0046872">
    <property type="term" value="F:metal ion binding"/>
    <property type="evidence" value="ECO:0007669"/>
    <property type="project" value="UniProtKB-KW"/>
</dbReference>
<proteinExistence type="inferred from homology"/>
<evidence type="ECO:0000256" key="8">
    <source>
        <dbReference type="SAM" id="MobiDB-lite"/>
    </source>
</evidence>
<evidence type="ECO:0000256" key="1">
    <source>
        <dbReference type="ARBA" id="ARBA00001968"/>
    </source>
</evidence>
<feature type="compositionally biased region" description="Basic and acidic residues" evidence="8">
    <location>
        <begin position="348"/>
        <end position="361"/>
    </location>
</feature>
<keyword evidence="5" id="KW-0479">Metal-binding</keyword>
<evidence type="ECO:0000259" key="9">
    <source>
        <dbReference type="Pfam" id="PF13359"/>
    </source>
</evidence>
<evidence type="ECO:0000256" key="5">
    <source>
        <dbReference type="ARBA" id="ARBA00022723"/>
    </source>
</evidence>
<feature type="domain" description="DDE Tnp4" evidence="9">
    <location>
        <begin position="151"/>
        <end position="311"/>
    </location>
</feature>
<dbReference type="InterPro" id="IPR045249">
    <property type="entry name" value="HARBI1-like"/>
</dbReference>
<keyword evidence="4" id="KW-0540">Nuclease</keyword>
<evidence type="ECO:0000256" key="3">
    <source>
        <dbReference type="ARBA" id="ARBA00006958"/>
    </source>
</evidence>
<dbReference type="AlphaFoldDB" id="A0A9J6HDI8"/>
<dbReference type="PANTHER" id="PTHR22930">
    <property type="match status" value="1"/>
</dbReference>
<dbReference type="GO" id="GO:0005634">
    <property type="term" value="C:nucleus"/>
    <property type="evidence" value="ECO:0007669"/>
    <property type="project" value="UniProtKB-SubCell"/>
</dbReference>
<name>A0A9J6HDI8_HAELO</name>
<evidence type="ECO:0000256" key="4">
    <source>
        <dbReference type="ARBA" id="ARBA00022722"/>
    </source>
</evidence>
<dbReference type="GO" id="GO:0016787">
    <property type="term" value="F:hydrolase activity"/>
    <property type="evidence" value="ECO:0007669"/>
    <property type="project" value="UniProtKB-KW"/>
</dbReference>